<dbReference type="Proteomes" id="UP000292957">
    <property type="component" value="Unassembled WGS sequence"/>
</dbReference>
<organism evidence="1">
    <name type="scientific">Dichomitus squalens</name>
    <dbReference type="NCBI Taxonomy" id="114155"/>
    <lineage>
        <taxon>Eukaryota</taxon>
        <taxon>Fungi</taxon>
        <taxon>Dikarya</taxon>
        <taxon>Basidiomycota</taxon>
        <taxon>Agaricomycotina</taxon>
        <taxon>Agaricomycetes</taxon>
        <taxon>Polyporales</taxon>
        <taxon>Polyporaceae</taxon>
        <taxon>Dichomitus</taxon>
    </lineage>
</organism>
<protein>
    <submittedName>
        <fullName evidence="1">Uncharacterized protein</fullName>
    </submittedName>
</protein>
<sequence length="74" mass="8353">MSVRRSLVWDGYPISSQHLTGKVDRCRTVVNGARPFRIPHSILRKQPRHEGWSSLTAVASHEEGQCILEMGAVR</sequence>
<proteinExistence type="predicted"/>
<gene>
    <name evidence="1" type="ORF">BD311DRAFT_734276</name>
</gene>
<name>A0A4Q9M5G7_9APHY</name>
<dbReference type="EMBL" id="ML143597">
    <property type="protein sequence ID" value="TBU21537.1"/>
    <property type="molecule type" value="Genomic_DNA"/>
</dbReference>
<dbReference type="AlphaFoldDB" id="A0A4Q9M5G7"/>
<accession>A0A4Q9M5G7</accession>
<reference evidence="1" key="1">
    <citation type="submission" date="2019-01" db="EMBL/GenBank/DDBJ databases">
        <title>Draft genome sequences of three monokaryotic isolates of the white-rot basidiomycete fungus Dichomitus squalens.</title>
        <authorList>
            <consortium name="DOE Joint Genome Institute"/>
            <person name="Lopez S.C."/>
            <person name="Andreopoulos B."/>
            <person name="Pangilinan J."/>
            <person name="Lipzen A."/>
            <person name="Riley R."/>
            <person name="Ahrendt S."/>
            <person name="Ng V."/>
            <person name="Barry K."/>
            <person name="Daum C."/>
            <person name="Grigoriev I.V."/>
            <person name="Hilden K.S."/>
            <person name="Makela M.R."/>
            <person name="de Vries R.P."/>
        </authorList>
    </citation>
    <scope>NUCLEOTIDE SEQUENCE [LARGE SCALE GENOMIC DNA]</scope>
    <source>
        <strain evidence="1">OM18370.1</strain>
    </source>
</reference>
<evidence type="ECO:0000313" key="1">
    <source>
        <dbReference type="EMBL" id="TBU21537.1"/>
    </source>
</evidence>